<dbReference type="Proteomes" id="UP000244855">
    <property type="component" value="Unassembled WGS sequence"/>
</dbReference>
<name>A0A2V1E1Q5_9PLEO</name>
<dbReference type="AlphaFoldDB" id="A0A2V1E1Q5"/>
<protein>
    <submittedName>
        <fullName evidence="1">Uncharacterized protein</fullName>
    </submittedName>
</protein>
<organism evidence="1 2">
    <name type="scientific">Periconia macrospinosa</name>
    <dbReference type="NCBI Taxonomy" id="97972"/>
    <lineage>
        <taxon>Eukaryota</taxon>
        <taxon>Fungi</taxon>
        <taxon>Dikarya</taxon>
        <taxon>Ascomycota</taxon>
        <taxon>Pezizomycotina</taxon>
        <taxon>Dothideomycetes</taxon>
        <taxon>Pleosporomycetidae</taxon>
        <taxon>Pleosporales</taxon>
        <taxon>Massarineae</taxon>
        <taxon>Periconiaceae</taxon>
        <taxon>Periconia</taxon>
    </lineage>
</organism>
<feature type="non-terminal residue" evidence="1">
    <location>
        <position position="1"/>
    </location>
</feature>
<evidence type="ECO:0000313" key="1">
    <source>
        <dbReference type="EMBL" id="PVI04179.1"/>
    </source>
</evidence>
<keyword evidence="2" id="KW-1185">Reference proteome</keyword>
<dbReference type="OrthoDB" id="5425274at2759"/>
<dbReference type="EMBL" id="KZ805323">
    <property type="protein sequence ID" value="PVI04179.1"/>
    <property type="molecule type" value="Genomic_DNA"/>
</dbReference>
<accession>A0A2V1E1Q5</accession>
<evidence type="ECO:0000313" key="2">
    <source>
        <dbReference type="Proteomes" id="UP000244855"/>
    </source>
</evidence>
<reference evidence="1 2" key="1">
    <citation type="journal article" date="2018" name="Sci. Rep.">
        <title>Comparative genomics provides insights into the lifestyle and reveals functional heterogeneity of dark septate endophytic fungi.</title>
        <authorList>
            <person name="Knapp D.G."/>
            <person name="Nemeth J.B."/>
            <person name="Barry K."/>
            <person name="Hainaut M."/>
            <person name="Henrissat B."/>
            <person name="Johnson J."/>
            <person name="Kuo A."/>
            <person name="Lim J.H.P."/>
            <person name="Lipzen A."/>
            <person name="Nolan M."/>
            <person name="Ohm R.A."/>
            <person name="Tamas L."/>
            <person name="Grigoriev I.V."/>
            <person name="Spatafora J.W."/>
            <person name="Nagy L.G."/>
            <person name="Kovacs G.M."/>
        </authorList>
    </citation>
    <scope>NUCLEOTIDE SEQUENCE [LARGE SCALE GENOMIC DNA]</scope>
    <source>
        <strain evidence="1 2">DSE2036</strain>
    </source>
</reference>
<dbReference type="STRING" id="97972.A0A2V1E1Q5"/>
<proteinExistence type="predicted"/>
<gene>
    <name evidence="1" type="ORF">DM02DRAFT_519194</name>
</gene>
<sequence>ALRMVMYQAQQSSRPGVVGMPAMTYINRRKIGGTTNEKPFHARQTESTMIKYSGWWLEIVRYIWRTHALPKISTKEREGADEVEEKRPPYQLTAQQARLLQKIKDIAGHDGDESEEDWLETSVLMFVLHLLDYPLGDNEYSSALISAIAVIGIDANSRWISPLLYTPKQAAVVNVSRMLVLYGAMQMRTLEIAQLEAEGLDRDKAEEKAPSHFHLVQNMTNRFMTLTSYNGQPTPIDAILRLKAYGIKIQFQTSAEGVID</sequence>